<accession>A0A1V9YAZ9</accession>
<dbReference type="GO" id="GO:0005886">
    <property type="term" value="C:plasma membrane"/>
    <property type="evidence" value="ECO:0007669"/>
    <property type="project" value="TreeGrafter"/>
</dbReference>
<dbReference type="PROSITE" id="PS00154">
    <property type="entry name" value="ATPASE_E1_E2"/>
    <property type="match status" value="1"/>
</dbReference>
<dbReference type="PANTHER" id="PTHR24092">
    <property type="entry name" value="PROBABLE PHOSPHOLIPID-TRANSPORTING ATPASE"/>
    <property type="match status" value="1"/>
</dbReference>
<dbReference type="InterPro" id="IPR044492">
    <property type="entry name" value="P_typ_ATPase_HD_dom"/>
</dbReference>
<organism evidence="20 21">
    <name type="scientific">Achlya hypogyna</name>
    <name type="common">Oomycete</name>
    <name type="synonym">Protoachlya hypogyna</name>
    <dbReference type="NCBI Taxonomy" id="1202772"/>
    <lineage>
        <taxon>Eukaryota</taxon>
        <taxon>Sar</taxon>
        <taxon>Stramenopiles</taxon>
        <taxon>Oomycota</taxon>
        <taxon>Saprolegniomycetes</taxon>
        <taxon>Saprolegniales</taxon>
        <taxon>Achlyaceae</taxon>
        <taxon>Achlya</taxon>
    </lineage>
</organism>
<evidence type="ECO:0000256" key="2">
    <source>
        <dbReference type="ARBA" id="ARBA00008109"/>
    </source>
</evidence>
<reference evidence="20 21" key="1">
    <citation type="journal article" date="2014" name="Genome Biol. Evol.">
        <title>The secreted proteins of Achlya hypogyna and Thraustotheca clavata identify the ancestral oomycete secretome and reveal gene acquisitions by horizontal gene transfer.</title>
        <authorList>
            <person name="Misner I."/>
            <person name="Blouin N."/>
            <person name="Leonard G."/>
            <person name="Richards T.A."/>
            <person name="Lane C.E."/>
        </authorList>
    </citation>
    <scope>NUCLEOTIDE SEQUENCE [LARGE SCALE GENOMIC DNA]</scope>
    <source>
        <strain evidence="20 21">ATCC 48635</strain>
    </source>
</reference>
<dbReference type="GO" id="GO:0045332">
    <property type="term" value="P:phospholipid translocation"/>
    <property type="evidence" value="ECO:0007669"/>
    <property type="project" value="TreeGrafter"/>
</dbReference>
<evidence type="ECO:0000256" key="12">
    <source>
        <dbReference type="ARBA" id="ARBA00034036"/>
    </source>
</evidence>
<keyword evidence="7 14" id="KW-0067">ATP-binding</keyword>
<feature type="binding site" evidence="14">
    <location>
        <position position="431"/>
    </location>
    <ligand>
        <name>ATP</name>
        <dbReference type="ChEBI" id="CHEBI:30616"/>
    </ligand>
</feature>
<dbReference type="OrthoDB" id="377733at2759"/>
<dbReference type="NCBIfam" id="TIGR01652">
    <property type="entry name" value="ATPase-Plipid"/>
    <property type="match status" value="1"/>
</dbReference>
<comment type="caution">
    <text evidence="20">The sequence shown here is derived from an EMBL/GenBank/DDBJ whole genome shotgun (WGS) entry which is preliminary data.</text>
</comment>
<dbReference type="PRINTS" id="PR00119">
    <property type="entry name" value="CATATPASE"/>
</dbReference>
<dbReference type="SFLD" id="SFLDF00027">
    <property type="entry name" value="p-type_atpase"/>
    <property type="match status" value="1"/>
</dbReference>
<evidence type="ECO:0000256" key="16">
    <source>
        <dbReference type="RuleBase" id="RU362033"/>
    </source>
</evidence>
<feature type="binding site" evidence="14">
    <location>
        <position position="869"/>
    </location>
    <ligand>
        <name>ATP</name>
        <dbReference type="ChEBI" id="CHEBI:30616"/>
    </ligand>
</feature>
<comment type="cofactor">
    <cofactor evidence="15">
        <name>Mg(2+)</name>
        <dbReference type="ChEBI" id="CHEBI:18420"/>
    </cofactor>
</comment>
<comment type="similarity">
    <text evidence="2 16">Belongs to the cation transport ATPase (P-type) (TC 3.A.3) family. Type IV subfamily.</text>
</comment>
<evidence type="ECO:0000256" key="4">
    <source>
        <dbReference type="ARBA" id="ARBA00022692"/>
    </source>
</evidence>
<dbReference type="InterPro" id="IPR018303">
    <property type="entry name" value="ATPase_P-typ_P_site"/>
</dbReference>
<feature type="region of interest" description="Disordered" evidence="17">
    <location>
        <begin position="1271"/>
        <end position="1295"/>
    </location>
</feature>
<evidence type="ECO:0000256" key="13">
    <source>
        <dbReference type="PIRSR" id="PIRSR606539-1"/>
    </source>
</evidence>
<feature type="binding site" evidence="15">
    <location>
        <position position="431"/>
    </location>
    <ligand>
        <name>Mg(2+)</name>
        <dbReference type="ChEBI" id="CHEBI:18420"/>
    </ligand>
</feature>
<dbReference type="PANTHER" id="PTHR24092:SF180">
    <property type="entry name" value="PHOSPHOLIPID-TRANSPORTING ATPASE DNF1-RELATED"/>
    <property type="match status" value="1"/>
</dbReference>
<feature type="binding site" evidence="15">
    <location>
        <position position="869"/>
    </location>
    <ligand>
        <name>Mg(2+)</name>
        <dbReference type="ChEBI" id="CHEBI:18420"/>
    </ligand>
</feature>
<comment type="subcellular location">
    <subcellularLocation>
        <location evidence="1">Endomembrane system</location>
        <topology evidence="1">Multi-pass membrane protein</topology>
    </subcellularLocation>
    <subcellularLocation>
        <location evidence="16">Membrane</location>
        <topology evidence="16">Multi-pass membrane protein</topology>
    </subcellularLocation>
</comment>
<feature type="binding site" evidence="14">
    <location>
        <position position="746"/>
    </location>
    <ligand>
        <name>ATP</name>
        <dbReference type="ChEBI" id="CHEBI:30616"/>
    </ligand>
</feature>
<dbReference type="Pfam" id="PF16209">
    <property type="entry name" value="PhoLip_ATPase_N"/>
    <property type="match status" value="1"/>
</dbReference>
<dbReference type="InterPro" id="IPR023214">
    <property type="entry name" value="HAD_sf"/>
</dbReference>
<dbReference type="InterPro" id="IPR036412">
    <property type="entry name" value="HAD-like_sf"/>
</dbReference>
<keyword evidence="9 16" id="KW-1278">Translocase</keyword>
<feature type="binding site" evidence="14">
    <location>
        <position position="433"/>
    </location>
    <ligand>
        <name>ATP</name>
        <dbReference type="ChEBI" id="CHEBI:30616"/>
    </ligand>
</feature>
<feature type="transmembrane region" description="Helical" evidence="16">
    <location>
        <begin position="1065"/>
        <end position="1087"/>
    </location>
</feature>
<dbReference type="Pfam" id="PF13246">
    <property type="entry name" value="Cation_ATPase"/>
    <property type="match status" value="1"/>
</dbReference>
<feature type="transmembrane region" description="Helical" evidence="16">
    <location>
        <begin position="1005"/>
        <end position="1027"/>
    </location>
</feature>
<dbReference type="GO" id="GO:0140326">
    <property type="term" value="F:ATPase-coupled intramembrane lipid transporter activity"/>
    <property type="evidence" value="ECO:0007669"/>
    <property type="project" value="UniProtKB-EC"/>
</dbReference>
<feature type="transmembrane region" description="Helical" evidence="16">
    <location>
        <begin position="357"/>
        <end position="377"/>
    </location>
</feature>
<dbReference type="GO" id="GO:0005524">
    <property type="term" value="F:ATP binding"/>
    <property type="evidence" value="ECO:0007669"/>
    <property type="project" value="UniProtKB-UniRule"/>
</dbReference>
<feature type="transmembrane region" description="Helical" evidence="16">
    <location>
        <begin position="955"/>
        <end position="975"/>
    </location>
</feature>
<evidence type="ECO:0000256" key="17">
    <source>
        <dbReference type="SAM" id="MobiDB-lite"/>
    </source>
</evidence>
<dbReference type="EC" id="7.6.2.1" evidence="16"/>
<keyword evidence="8 15" id="KW-0460">Magnesium</keyword>
<feature type="transmembrane region" description="Helical" evidence="16">
    <location>
        <begin position="1124"/>
        <end position="1145"/>
    </location>
</feature>
<keyword evidence="10 16" id="KW-1133">Transmembrane helix</keyword>
<evidence type="ECO:0000256" key="14">
    <source>
        <dbReference type="PIRSR" id="PIRSR606539-2"/>
    </source>
</evidence>
<keyword evidence="5 15" id="KW-0479">Metal-binding</keyword>
<keyword evidence="11 16" id="KW-0472">Membrane</keyword>
<comment type="catalytic activity">
    <reaction evidence="12 16">
        <text>ATP + H2O + phospholipidSide 1 = ADP + phosphate + phospholipidSide 2.</text>
        <dbReference type="EC" id="7.6.2.1"/>
    </reaction>
</comment>
<feature type="binding site" evidence="14">
    <location>
        <position position="432"/>
    </location>
    <ligand>
        <name>ATP</name>
        <dbReference type="ChEBI" id="CHEBI:30616"/>
    </ligand>
</feature>
<evidence type="ECO:0000256" key="10">
    <source>
        <dbReference type="ARBA" id="ARBA00022989"/>
    </source>
</evidence>
<feature type="compositionally biased region" description="Basic and acidic residues" evidence="17">
    <location>
        <begin position="1"/>
        <end position="11"/>
    </location>
</feature>
<gene>
    <name evidence="20" type="ORF">ACHHYP_15399</name>
</gene>
<evidence type="ECO:0000256" key="7">
    <source>
        <dbReference type="ARBA" id="ARBA00022840"/>
    </source>
</evidence>
<keyword evidence="6 14" id="KW-0547">Nucleotide-binding</keyword>
<evidence type="ECO:0000313" key="21">
    <source>
        <dbReference type="Proteomes" id="UP000243579"/>
    </source>
</evidence>
<dbReference type="InterPro" id="IPR023299">
    <property type="entry name" value="ATPase_P-typ_cyto_dom_N"/>
</dbReference>
<dbReference type="GO" id="GO:0012505">
    <property type="term" value="C:endomembrane system"/>
    <property type="evidence" value="ECO:0007669"/>
    <property type="project" value="UniProtKB-SubCell"/>
</dbReference>
<feature type="binding site" evidence="14">
    <location>
        <position position="659"/>
    </location>
    <ligand>
        <name>ATP</name>
        <dbReference type="ChEBI" id="CHEBI:30616"/>
    </ligand>
</feature>
<feature type="transmembrane region" description="Helical" evidence="16">
    <location>
        <begin position="301"/>
        <end position="320"/>
    </location>
</feature>
<evidence type="ECO:0000313" key="20">
    <source>
        <dbReference type="EMBL" id="OQR82887.1"/>
    </source>
</evidence>
<feature type="binding site" evidence="14">
    <location>
        <position position="600"/>
    </location>
    <ligand>
        <name>ATP</name>
        <dbReference type="ChEBI" id="CHEBI:30616"/>
    </ligand>
</feature>
<feature type="active site" description="4-aspartylphosphate intermediate" evidence="13">
    <location>
        <position position="431"/>
    </location>
</feature>
<dbReference type="Proteomes" id="UP000243579">
    <property type="component" value="Unassembled WGS sequence"/>
</dbReference>
<evidence type="ECO:0000256" key="11">
    <source>
        <dbReference type="ARBA" id="ARBA00023136"/>
    </source>
</evidence>
<feature type="binding site" evidence="14">
    <location>
        <position position="868"/>
    </location>
    <ligand>
        <name>ATP</name>
        <dbReference type="ChEBI" id="CHEBI:30616"/>
    </ligand>
</feature>
<dbReference type="InterPro" id="IPR008250">
    <property type="entry name" value="ATPase_P-typ_transduc_dom_A_sf"/>
</dbReference>
<evidence type="ECO:0000259" key="19">
    <source>
        <dbReference type="Pfam" id="PF16212"/>
    </source>
</evidence>
<feature type="binding site" evidence="15">
    <location>
        <position position="433"/>
    </location>
    <ligand>
        <name>Mg(2+)</name>
        <dbReference type="ChEBI" id="CHEBI:18420"/>
    </ligand>
</feature>
<dbReference type="SFLD" id="SFLDS00003">
    <property type="entry name" value="Haloacid_Dehalogenase"/>
    <property type="match status" value="1"/>
</dbReference>
<feature type="binding site" evidence="14">
    <location>
        <position position="748"/>
    </location>
    <ligand>
        <name>ATP</name>
        <dbReference type="ChEBI" id="CHEBI:30616"/>
    </ligand>
</feature>
<dbReference type="InterPro" id="IPR032631">
    <property type="entry name" value="P-type_ATPase_N"/>
</dbReference>
<evidence type="ECO:0000256" key="3">
    <source>
        <dbReference type="ARBA" id="ARBA00022448"/>
    </source>
</evidence>
<dbReference type="SUPFAM" id="SSF56784">
    <property type="entry name" value="HAD-like"/>
    <property type="match status" value="1"/>
</dbReference>
<evidence type="ECO:0000256" key="15">
    <source>
        <dbReference type="PIRSR" id="PIRSR606539-3"/>
    </source>
</evidence>
<feature type="binding site" evidence="14">
    <location>
        <position position="838"/>
    </location>
    <ligand>
        <name>ATP</name>
        <dbReference type="ChEBI" id="CHEBI:30616"/>
    </ligand>
</feature>
<feature type="transmembrane region" description="Helical" evidence="16">
    <location>
        <begin position="1039"/>
        <end position="1058"/>
    </location>
</feature>
<dbReference type="Pfam" id="PF16212">
    <property type="entry name" value="PhoLip_ATPase_C"/>
    <property type="match status" value="1"/>
</dbReference>
<keyword evidence="4 16" id="KW-0812">Transmembrane</keyword>
<keyword evidence="21" id="KW-1185">Reference proteome</keyword>
<dbReference type="SUPFAM" id="SSF81660">
    <property type="entry name" value="Metal cation-transporting ATPase, ATP-binding domain N"/>
    <property type="match status" value="1"/>
</dbReference>
<feature type="transmembrane region" description="Helical" evidence="16">
    <location>
        <begin position="922"/>
        <end position="943"/>
    </location>
</feature>
<dbReference type="InterPro" id="IPR023298">
    <property type="entry name" value="ATPase_P-typ_TM_dom_sf"/>
</dbReference>
<feature type="region of interest" description="Disordered" evidence="17">
    <location>
        <begin position="1"/>
        <end position="21"/>
    </location>
</feature>
<feature type="binding site" evidence="14">
    <location>
        <position position="623"/>
    </location>
    <ligand>
        <name>ATP</name>
        <dbReference type="ChEBI" id="CHEBI:30616"/>
    </ligand>
</feature>
<feature type="domain" description="P-type ATPase N-terminal" evidence="18">
    <location>
        <begin position="33"/>
        <end position="91"/>
    </location>
</feature>
<dbReference type="Gene3D" id="2.70.150.10">
    <property type="entry name" value="Calcium-transporting ATPase, cytoplasmic transduction domain A"/>
    <property type="match status" value="1"/>
</dbReference>
<dbReference type="FunFam" id="3.40.50.1000:FF:000190">
    <property type="entry name" value="Phospholipid-transporting ATPase"/>
    <property type="match status" value="1"/>
</dbReference>
<feature type="compositionally biased region" description="Polar residues" evidence="17">
    <location>
        <begin position="1229"/>
        <end position="1243"/>
    </location>
</feature>
<dbReference type="EMBL" id="JNBR01002411">
    <property type="protein sequence ID" value="OQR82887.1"/>
    <property type="molecule type" value="Genomic_DNA"/>
</dbReference>
<keyword evidence="3" id="KW-0813">Transport</keyword>
<evidence type="ECO:0000256" key="9">
    <source>
        <dbReference type="ARBA" id="ARBA00022967"/>
    </source>
</evidence>
<feature type="binding site" evidence="15">
    <location>
        <position position="865"/>
    </location>
    <ligand>
        <name>Mg(2+)</name>
        <dbReference type="ChEBI" id="CHEBI:18420"/>
    </ligand>
</feature>
<dbReference type="Gene3D" id="3.40.50.1000">
    <property type="entry name" value="HAD superfamily/HAD-like"/>
    <property type="match status" value="1"/>
</dbReference>
<evidence type="ECO:0000259" key="18">
    <source>
        <dbReference type="Pfam" id="PF16209"/>
    </source>
</evidence>
<protein>
    <recommendedName>
        <fullName evidence="16">Phospholipid-transporting ATPase</fullName>
        <ecNumber evidence="16">7.6.2.1</ecNumber>
    </recommendedName>
</protein>
<dbReference type="SUPFAM" id="SSF81653">
    <property type="entry name" value="Calcium ATPase, transduction domain A"/>
    <property type="match status" value="1"/>
</dbReference>
<feature type="binding site" evidence="14">
    <location>
        <position position="747"/>
    </location>
    <ligand>
        <name>ATP</name>
        <dbReference type="ChEBI" id="CHEBI:30616"/>
    </ligand>
</feature>
<dbReference type="SFLD" id="SFLDG00002">
    <property type="entry name" value="C1.7:_P-type_atpase_like"/>
    <property type="match status" value="1"/>
</dbReference>
<dbReference type="InterPro" id="IPR001757">
    <property type="entry name" value="P_typ_ATPase"/>
</dbReference>
<evidence type="ECO:0000256" key="6">
    <source>
        <dbReference type="ARBA" id="ARBA00022741"/>
    </source>
</evidence>
<evidence type="ECO:0000256" key="8">
    <source>
        <dbReference type="ARBA" id="ARBA00022842"/>
    </source>
</evidence>
<feature type="compositionally biased region" description="Low complexity" evidence="17">
    <location>
        <begin position="1211"/>
        <end position="1226"/>
    </location>
</feature>
<evidence type="ECO:0000256" key="5">
    <source>
        <dbReference type="ARBA" id="ARBA00022723"/>
    </source>
</evidence>
<dbReference type="GO" id="GO:0000287">
    <property type="term" value="F:magnesium ion binding"/>
    <property type="evidence" value="ECO:0007669"/>
    <property type="project" value="UniProtKB-UniRule"/>
</dbReference>
<feature type="compositionally biased region" description="Polar residues" evidence="17">
    <location>
        <begin position="1282"/>
        <end position="1295"/>
    </location>
</feature>
<dbReference type="GO" id="GO:0016887">
    <property type="term" value="F:ATP hydrolysis activity"/>
    <property type="evidence" value="ECO:0007669"/>
    <property type="project" value="InterPro"/>
</dbReference>
<name>A0A1V9YAZ9_ACHHY</name>
<feature type="binding site" evidence="14">
    <location>
        <position position="844"/>
    </location>
    <ligand>
        <name>ATP</name>
        <dbReference type="ChEBI" id="CHEBI:30616"/>
    </ligand>
</feature>
<dbReference type="Gene3D" id="3.40.1110.10">
    <property type="entry name" value="Calcium-transporting ATPase, cytoplasmic domain N"/>
    <property type="match status" value="1"/>
</dbReference>
<dbReference type="InterPro" id="IPR006539">
    <property type="entry name" value="P-type_ATPase_IV"/>
</dbReference>
<feature type="region of interest" description="Disordered" evidence="17">
    <location>
        <begin position="1200"/>
        <end position="1243"/>
    </location>
</feature>
<proteinExistence type="inferred from homology"/>
<dbReference type="SUPFAM" id="SSF81665">
    <property type="entry name" value="Calcium ATPase, transmembrane domain M"/>
    <property type="match status" value="1"/>
</dbReference>
<dbReference type="InterPro" id="IPR032630">
    <property type="entry name" value="P_typ_ATPase_c"/>
</dbReference>
<evidence type="ECO:0000256" key="1">
    <source>
        <dbReference type="ARBA" id="ARBA00004127"/>
    </source>
</evidence>
<dbReference type="STRING" id="1202772.A0A1V9YAZ9"/>
<sequence length="1295" mass="144354">MTRDDKGDGHAYRAATGSPKAAPASEFRQVCLNPRSAEGHGPFCSNVVITSKYTVCSFLPKFLYESFKKLANAYFLVVSVLQCVKSISNTAGLPSSLPVLVFILAVDGALAIIEDRRRHLADEEANSAKCQIVTPNGDLQTIQWANLTVGSIVKLGNRDTAPADLLILAVHENDPANKGGICYVETKSLDGETNLKLRQALETTLEAQTEAEVLALHGHVECEQPNKAISRFTGTVMVDGQEKTPISIKNILLRGCQLRNTEWMYGLVLNTGPDTKIMQSASKPVTKWSSINDQVNVMIKWLLLMLLVLCAIAASTQYAWEENFNDYPCAEDDNSCYINMNTYTGASRWSVFGRRPAYLTLLFIALGSYFLLMYQMIPVSLYVTISTVMFLQAIFMSWDLDVYYAALDVRMIVRTMGLNEELGQISYVFSDKTGTLTCNVMEFRKCSINGVSYGLGTTEIGRAALKRKGVPVAEPTTSSKPGAQIPYVNFEDPRLHSRLNTIPLNDNAERSKEADFFLHLAICHTVIPEEFTDKHGVVGLRYSASSPDEQALVSAAKFFGFTFESRGLGVARIRITNKALLHARGESELWEFQVCDVLEFNSERKRMSCVVKEPNGDYMLLTKGADNVITPLLSQRLNDPDMVAATFAQLESFADDGLRTLTIAKKSITREEYMQWSTRYRAACASLEEIEKRKRGEPNEIDRLMTAIEQELVLLGATAIEDKLQDHVPRAIARLMEAGMKVWVLTGDKQETAINIAYACQLMDNDMEQYILNLDEFPDLAALHGYLEECLVAVETHPDARRSLVIDGDALELVMQDVAACAVFLKVAMRCDSVVCCRVSPSQKAEVVGLVRTNNLKARTLAIGDGANDVAMIQRAHIGVGICGMEGMQAVNSSDYAIGQFYFLEKLLLHHGRLNYIRMSKLVGYMFYKNIVMVLAQYYYLFVTGSSGQKAYSEVAFQLYNLCFTSLPIIVLGVFDYDVPWSVGAQFPALYRVGLKGELFNTRVFFQWICASVFESAVIFIFSMYGYNQLHYGTGSGVLQQYGILLFALVVFVCNFKIITMQSSWTVWGGVLWFLGVLSYIPVTLYIESMWYWLSPIDYGATQNTLNGAPETPTVADPVPRSTFWFVIPVACVMCLLRHFSWMAFQRSFYPYLWQIVQEKFVLGQMPKTMESPTELETGDYEAMNDKNSTVASLPLRQPHDSHDHFHRMSRNSSSMGRQSTSSSKSFTRRNSGFAFSQDPQSSMAESIIVTKPGGSTAAAINAAEKRTRITRGDQRNVDFAPTSNSKGSTQGLFI</sequence>
<dbReference type="NCBIfam" id="TIGR01494">
    <property type="entry name" value="ATPase_P-type"/>
    <property type="match status" value="1"/>
</dbReference>
<feature type="binding site" evidence="14">
    <location>
        <position position="549"/>
    </location>
    <ligand>
        <name>ATP</name>
        <dbReference type="ChEBI" id="CHEBI:30616"/>
    </ligand>
</feature>
<feature type="domain" description="P-type ATPase C-terminal" evidence="19">
    <location>
        <begin position="891"/>
        <end position="1151"/>
    </location>
</feature>